<evidence type="ECO:0000313" key="6">
    <source>
        <dbReference type="Proteomes" id="UP000635606"/>
    </source>
</evidence>
<evidence type="ECO:0000256" key="1">
    <source>
        <dbReference type="SAM" id="Coils"/>
    </source>
</evidence>
<comment type="caution">
    <text evidence="5">The sequence shown here is derived from an EMBL/GenBank/DDBJ whole genome shotgun (WGS) entry which is preliminary data.</text>
</comment>
<feature type="chain" id="PRO_5035264119" description="ARB-07466-like C-terminal domain-containing protein" evidence="3">
    <location>
        <begin position="31"/>
        <end position="337"/>
    </location>
</feature>
<dbReference type="AlphaFoldDB" id="A0A8J3ZKI3"/>
<dbReference type="InterPro" id="IPR058593">
    <property type="entry name" value="ARB_07466-like_C"/>
</dbReference>
<keyword evidence="6" id="KW-1185">Reference proteome</keyword>
<keyword evidence="3" id="KW-0732">Signal</keyword>
<dbReference type="Gene3D" id="6.10.250.3150">
    <property type="match status" value="1"/>
</dbReference>
<dbReference type="Pfam" id="PF26571">
    <property type="entry name" value="VldE"/>
    <property type="match status" value="1"/>
</dbReference>
<evidence type="ECO:0000256" key="3">
    <source>
        <dbReference type="SAM" id="SignalP"/>
    </source>
</evidence>
<reference evidence="5" key="1">
    <citation type="submission" date="2021-01" db="EMBL/GenBank/DDBJ databases">
        <title>Whole genome shotgun sequence of Virgisporangium ochraceum NBRC 16418.</title>
        <authorList>
            <person name="Komaki H."/>
            <person name="Tamura T."/>
        </authorList>
    </citation>
    <scope>NUCLEOTIDE SEQUENCE</scope>
    <source>
        <strain evidence="5">NBRC 16418</strain>
    </source>
</reference>
<dbReference type="RefSeq" id="WP_203925557.1">
    <property type="nucleotide sequence ID" value="NZ_BOPH01000006.1"/>
</dbReference>
<organism evidence="5 6">
    <name type="scientific">Virgisporangium ochraceum</name>
    <dbReference type="NCBI Taxonomy" id="65505"/>
    <lineage>
        <taxon>Bacteria</taxon>
        <taxon>Bacillati</taxon>
        <taxon>Actinomycetota</taxon>
        <taxon>Actinomycetes</taxon>
        <taxon>Micromonosporales</taxon>
        <taxon>Micromonosporaceae</taxon>
        <taxon>Virgisporangium</taxon>
    </lineage>
</organism>
<accession>A0A8J3ZKI3</accession>
<feature type="coiled-coil region" evidence="1">
    <location>
        <begin position="130"/>
        <end position="175"/>
    </location>
</feature>
<gene>
    <name evidence="5" type="ORF">Voc01_004660</name>
</gene>
<keyword evidence="1" id="KW-0175">Coiled coil</keyword>
<evidence type="ECO:0000259" key="4">
    <source>
        <dbReference type="Pfam" id="PF26571"/>
    </source>
</evidence>
<proteinExistence type="predicted"/>
<feature type="region of interest" description="Disordered" evidence="2">
    <location>
        <begin position="187"/>
        <end position="215"/>
    </location>
</feature>
<feature type="domain" description="ARB-07466-like C-terminal" evidence="4">
    <location>
        <begin position="219"/>
        <end position="328"/>
    </location>
</feature>
<feature type="signal peptide" evidence="3">
    <location>
        <begin position="1"/>
        <end position="30"/>
    </location>
</feature>
<sequence>MVTDNHSRRWWLVAVLSALLAILVANPAAAEPGEDGAAPKTLKDELEAANRGFLEAKGLLDASRARQADLNTKIADLQARIDATREATTGLLLMAYRNNGLTTAAALLGSATSEDFVDKASTANGMALRNDKKLKEFNQLNRELAETKKQIDAEVAVQEAQFAAMEKKKKDAEKAVANVGGVNSAGFVSANSPAAQPAPRNSDGSWPKESCNVDDPTTSGCLTPRTLHAYNQTKAAGFTRFVGCYRPGEDGGEHPRGRACDWASDEKTFGGVATGAARTYGNNLAGFYIANADRLGVLYVIWFKQIWQTATRSWKTYGGQCGSPACDHTNHVHLSIV</sequence>
<protein>
    <recommendedName>
        <fullName evidence="4">ARB-07466-like C-terminal domain-containing protein</fullName>
    </recommendedName>
</protein>
<evidence type="ECO:0000313" key="5">
    <source>
        <dbReference type="EMBL" id="GIJ65549.1"/>
    </source>
</evidence>
<dbReference type="EMBL" id="BOPH01000006">
    <property type="protein sequence ID" value="GIJ65549.1"/>
    <property type="molecule type" value="Genomic_DNA"/>
</dbReference>
<name>A0A8J3ZKI3_9ACTN</name>
<dbReference type="Proteomes" id="UP000635606">
    <property type="component" value="Unassembled WGS sequence"/>
</dbReference>
<evidence type="ECO:0000256" key="2">
    <source>
        <dbReference type="SAM" id="MobiDB-lite"/>
    </source>
</evidence>
<feature type="coiled-coil region" evidence="1">
    <location>
        <begin position="60"/>
        <end position="87"/>
    </location>
</feature>